<dbReference type="OrthoDB" id="1108959at2"/>
<proteinExistence type="predicted"/>
<dbReference type="SMART" id="SM00028">
    <property type="entry name" value="TPR"/>
    <property type="match status" value="3"/>
</dbReference>
<dbReference type="InterPro" id="IPR019734">
    <property type="entry name" value="TPR_rpt"/>
</dbReference>
<keyword evidence="1" id="KW-0802">TPR repeat</keyword>
<sequence>MEENDIKKLRKIPGFENLKSFRFLVEKMYTELEAQPEKETKKVAQVLGESLHELDVVGKHAFSASHPIDFSDVYNIYEDLYTTVQQFQYALLLSHDATLLALYNRGKKLGILCDLKEKLVSALADVAMLSLDEGGSKKKKIDQMIEAQKRLNELRNVIFSYITSSSMWDEDEAKEYQELLNSTAVDSVTAQLMVSAITLSCLYFFDRKKFKFLFKLAKESEDMQVRVRAWVGWVLCSSQVPGFMVEECAKDIESLKEDEEGKKLLLLISKILLRSQDMKEDSEAMMKNMFHNMADKLSHEDIDWEGKSSFSFIQNDDEEEDEPEDGRDVDETVEMLEDGADIYFTQFRETKKLGFFHSMYNWFMPFYFESPLYLSVQEMAGDKERNLHLLLENGTACDSDRYSLLLMLEKEKKSFNEALENMAPDEVAEQYLNSMDEDEAAGLNEEEKKYLEKKKLHTAVIYYILDLSRFFNLAPMRKAYDNSIKRDAEDELYTTLALPIFEDAAFDELRYKMARYCFKRNYQNFIFDLMGNHYPDTVESHYLLAWAAVKSKAKENVLLAYPHIDYLMKNEPGQFQLVEMAVDFYEKVACYENVSAYQKAVDCLTHLMEIKKDDEKALLWCKKRLAKIYVLMERYEDAVKLFYEITYLEPDNLTAAANLAETLLYMDGDDKKNLEKIEKILKSGKEKLMNLRRDNFKLDSFPDDPKGGLATFFSAMSACLNMDFMVDFELYRVDGMLWWARDDREKAMKSWQRAYEARSMAHQEGPLFDEKQGKWLSAHGINENMHIYLEELMAQKIRQSMKKMMDQFRHDEMNDNGE</sequence>
<dbReference type="Proteomes" id="UP000480425">
    <property type="component" value="Unassembled WGS sequence"/>
</dbReference>
<reference evidence="2 3" key="1">
    <citation type="submission" date="2019-09" db="EMBL/GenBank/DDBJ databases">
        <title>Distinct polysaccharide growth profiles of human intestinal Prevotella copri isolates.</title>
        <authorList>
            <person name="Fehlner-Peach H."/>
            <person name="Magnabosco C."/>
            <person name="Raghavan V."/>
            <person name="Scher J.U."/>
            <person name="Tett A."/>
            <person name="Cox L.M."/>
            <person name="Gottsegen C."/>
            <person name="Watters A."/>
            <person name="Wiltshire- Gordon J.D."/>
            <person name="Segata N."/>
            <person name="Bonneau R."/>
            <person name="Littman D.R."/>
        </authorList>
    </citation>
    <scope>NUCLEOTIDE SEQUENCE [LARGE SCALE GENOMIC DNA]</scope>
    <source>
        <strain evidence="3">iA622</strain>
    </source>
</reference>
<evidence type="ECO:0000256" key="1">
    <source>
        <dbReference type="PROSITE-ProRule" id="PRU00339"/>
    </source>
</evidence>
<organism evidence="2 3">
    <name type="scientific">Segatella copri</name>
    <dbReference type="NCBI Taxonomy" id="165179"/>
    <lineage>
        <taxon>Bacteria</taxon>
        <taxon>Pseudomonadati</taxon>
        <taxon>Bacteroidota</taxon>
        <taxon>Bacteroidia</taxon>
        <taxon>Bacteroidales</taxon>
        <taxon>Prevotellaceae</taxon>
        <taxon>Segatella</taxon>
    </lineage>
</organism>
<dbReference type="Gene3D" id="1.25.40.10">
    <property type="entry name" value="Tetratricopeptide repeat domain"/>
    <property type="match status" value="1"/>
</dbReference>
<accession>A0A6G1U3Z5</accession>
<dbReference type="SUPFAM" id="SSF48452">
    <property type="entry name" value="TPR-like"/>
    <property type="match status" value="1"/>
</dbReference>
<feature type="repeat" description="TPR" evidence="1">
    <location>
        <begin position="619"/>
        <end position="652"/>
    </location>
</feature>
<gene>
    <name evidence="2" type="ORF">F7D73_11135</name>
</gene>
<evidence type="ECO:0000313" key="3">
    <source>
        <dbReference type="Proteomes" id="UP000480425"/>
    </source>
</evidence>
<name>A0A6G1U3Z5_9BACT</name>
<protein>
    <submittedName>
        <fullName evidence="2">Uncharacterized protein</fullName>
    </submittedName>
</protein>
<dbReference type="InterPro" id="IPR011990">
    <property type="entry name" value="TPR-like_helical_dom_sf"/>
</dbReference>
<dbReference type="EMBL" id="VZCB01000080">
    <property type="protein sequence ID" value="MQN81491.1"/>
    <property type="molecule type" value="Genomic_DNA"/>
</dbReference>
<dbReference type="RefSeq" id="WP_153124731.1">
    <property type="nucleotide sequence ID" value="NZ_VZCB01000080.1"/>
</dbReference>
<comment type="caution">
    <text evidence="2">The sequence shown here is derived from an EMBL/GenBank/DDBJ whole genome shotgun (WGS) entry which is preliminary data.</text>
</comment>
<evidence type="ECO:0000313" key="2">
    <source>
        <dbReference type="EMBL" id="MQN81491.1"/>
    </source>
</evidence>
<dbReference type="PROSITE" id="PS50005">
    <property type="entry name" value="TPR"/>
    <property type="match status" value="1"/>
</dbReference>
<dbReference type="AlphaFoldDB" id="A0A6G1U3Z5"/>